<comment type="subcellular location">
    <subcellularLocation>
        <location evidence="1">Endoplasmic reticulum lumen</location>
    </subcellularLocation>
</comment>
<comment type="pathway">
    <text evidence="2">Protein modification; protein glycosylation.</text>
</comment>
<dbReference type="GO" id="GO:0035251">
    <property type="term" value="F:UDP-glucosyltransferase activity"/>
    <property type="evidence" value="ECO:0007669"/>
    <property type="project" value="TreeGrafter"/>
</dbReference>
<feature type="signal peptide" evidence="7">
    <location>
        <begin position="1"/>
        <end position="24"/>
    </location>
</feature>
<evidence type="ECO:0000313" key="9">
    <source>
        <dbReference type="Proteomes" id="UP000504634"/>
    </source>
</evidence>
<dbReference type="PANTHER" id="PTHR12203">
    <property type="entry name" value="KDEL LYS-ASP-GLU-LEU CONTAINING - RELATED"/>
    <property type="match status" value="1"/>
</dbReference>
<dbReference type="SMART" id="SM00672">
    <property type="entry name" value="CAP10"/>
    <property type="match status" value="1"/>
</dbReference>
<dbReference type="PANTHER" id="PTHR12203:SF35">
    <property type="entry name" value="PROTEIN O-GLUCOSYLTRANSFERASE 1"/>
    <property type="match status" value="1"/>
</dbReference>
<feature type="domain" description="Glycosyl transferase CAP10" evidence="8">
    <location>
        <begin position="135"/>
        <end position="388"/>
    </location>
</feature>
<dbReference type="InterPro" id="IPR006598">
    <property type="entry name" value="CAP10"/>
</dbReference>
<feature type="chain" id="PRO_5026791924" evidence="7">
    <location>
        <begin position="25"/>
        <end position="428"/>
    </location>
</feature>
<comment type="similarity">
    <text evidence="3">Belongs to the glycosyltransferase 90 family.</text>
</comment>
<dbReference type="OrthoDB" id="202415at2759"/>
<keyword evidence="9" id="KW-1185">Reference proteome</keyword>
<evidence type="ECO:0000256" key="6">
    <source>
        <dbReference type="ARBA" id="ARBA00045690"/>
    </source>
</evidence>
<reference evidence="10" key="1">
    <citation type="submission" date="2025-08" db="UniProtKB">
        <authorList>
            <consortium name="RefSeq"/>
        </authorList>
    </citation>
    <scope>IDENTIFICATION</scope>
    <source>
        <strain evidence="10">11010-0011.00</strain>
        <tissue evidence="10">Whole body</tissue>
    </source>
</reference>
<dbReference type="AlphaFoldDB" id="A0A6J2T1E7"/>
<evidence type="ECO:0000256" key="1">
    <source>
        <dbReference type="ARBA" id="ARBA00004319"/>
    </source>
</evidence>
<dbReference type="GeneID" id="115621267"/>
<dbReference type="Proteomes" id="UP000504634">
    <property type="component" value="Unplaced"/>
</dbReference>
<keyword evidence="7" id="KW-0732">Signal</keyword>
<evidence type="ECO:0000256" key="7">
    <source>
        <dbReference type="SAM" id="SignalP"/>
    </source>
</evidence>
<keyword evidence="5" id="KW-0808">Transferase</keyword>
<comment type="function">
    <text evidence="6">Protein O-glucosyltransferase. Catalyzes the reaction that attaches glucose through an O-glycosidic linkage to a conserved serine residue found in the consensus sequence C-X-S-X-[PA]-C in epidermal growth factor-like repeats. Regulates Notch signaling by glucosylating Notch in the ER, glucosylation is required for the correct folding and cleavage of Notch.</text>
</comment>
<sequence>MAGTRTIRLDLVLLLLLMLRSTWAEPENKCSNLQPQCPDSGDRLKFNFDLVPNILVALQDYTPCSETQCICYVLNIRRDLESYAVTGITQKMINQSRRFGTLYKVLNGRLYRHPDCTYPSRCANVEHFLLDVVTGLPNMEFVLNVCDWPQVHFLSGLSGPVLSYSITSQHLDIMYPAWSFWSESGPTLQLYPLGIGRWDLMRHHLSAVASRLPWKSKKPIAFFRGSRSSKERDSLVLLSQRKPDLVDAQYTRHTSDKSTSSLDAELVPEMPFSGHCGFKYLFNFRGVTASFRFRHILLCKSLVLHVGEEWQEFFYIALKPWVHYVPVSSNATAEDLEELILYLRLNDELAEQIAQRGYDFIWNHLKMRDVECYWRQLLLEYAKLMTYDAQLEPEFYECCPIFLARSTVTSQTISRNQGAGRHGPTESV</sequence>
<protein>
    <submittedName>
        <fullName evidence="10">O-glucosyltransferase rumi isoform X1</fullName>
    </submittedName>
</protein>
<dbReference type="Pfam" id="PF05686">
    <property type="entry name" value="Glyco_transf_90"/>
    <property type="match status" value="1"/>
</dbReference>
<evidence type="ECO:0000259" key="8">
    <source>
        <dbReference type="SMART" id="SM00672"/>
    </source>
</evidence>
<accession>A0A6J2T1E7</accession>
<organism evidence="9 10">
    <name type="scientific">Drosophila lebanonensis</name>
    <name type="common">Fruit fly</name>
    <name type="synonym">Scaptodrosophila lebanonensis</name>
    <dbReference type="NCBI Taxonomy" id="7225"/>
    <lineage>
        <taxon>Eukaryota</taxon>
        <taxon>Metazoa</taxon>
        <taxon>Ecdysozoa</taxon>
        <taxon>Arthropoda</taxon>
        <taxon>Hexapoda</taxon>
        <taxon>Insecta</taxon>
        <taxon>Pterygota</taxon>
        <taxon>Neoptera</taxon>
        <taxon>Endopterygota</taxon>
        <taxon>Diptera</taxon>
        <taxon>Brachycera</taxon>
        <taxon>Muscomorpha</taxon>
        <taxon>Ephydroidea</taxon>
        <taxon>Drosophilidae</taxon>
        <taxon>Scaptodrosophila</taxon>
    </lineage>
</organism>
<name>A0A6J2T1E7_DROLE</name>
<keyword evidence="4" id="KW-0328">Glycosyltransferase</keyword>
<dbReference type="GO" id="GO:0006493">
    <property type="term" value="P:protein O-linked glycosylation"/>
    <property type="evidence" value="ECO:0007669"/>
    <property type="project" value="TreeGrafter"/>
</dbReference>
<evidence type="ECO:0000256" key="5">
    <source>
        <dbReference type="ARBA" id="ARBA00022679"/>
    </source>
</evidence>
<evidence type="ECO:0000256" key="2">
    <source>
        <dbReference type="ARBA" id="ARBA00004922"/>
    </source>
</evidence>
<evidence type="ECO:0000256" key="3">
    <source>
        <dbReference type="ARBA" id="ARBA00010118"/>
    </source>
</evidence>
<dbReference type="InterPro" id="IPR051091">
    <property type="entry name" value="O-Glucosyltr/Glycosyltrsf_90"/>
</dbReference>
<dbReference type="GO" id="GO:0005788">
    <property type="term" value="C:endoplasmic reticulum lumen"/>
    <property type="evidence" value="ECO:0007669"/>
    <property type="project" value="UniProtKB-SubCell"/>
</dbReference>
<evidence type="ECO:0000256" key="4">
    <source>
        <dbReference type="ARBA" id="ARBA00022676"/>
    </source>
</evidence>
<dbReference type="GO" id="GO:0045747">
    <property type="term" value="P:positive regulation of Notch signaling pathway"/>
    <property type="evidence" value="ECO:0007669"/>
    <property type="project" value="TreeGrafter"/>
</dbReference>
<dbReference type="GO" id="GO:0035252">
    <property type="term" value="F:UDP-xylosyltransferase activity"/>
    <property type="evidence" value="ECO:0007669"/>
    <property type="project" value="TreeGrafter"/>
</dbReference>
<dbReference type="RefSeq" id="XP_030370726.1">
    <property type="nucleotide sequence ID" value="XM_030514866.1"/>
</dbReference>
<proteinExistence type="inferred from homology"/>
<evidence type="ECO:0000313" key="10">
    <source>
        <dbReference type="RefSeq" id="XP_030370726.1"/>
    </source>
</evidence>
<gene>
    <name evidence="10" type="primary">LOC115621267</name>
</gene>